<dbReference type="AlphaFoldDB" id="A0A6G0WBU4"/>
<organism evidence="1 2">
    <name type="scientific">Aphanomyces euteiches</name>
    <dbReference type="NCBI Taxonomy" id="100861"/>
    <lineage>
        <taxon>Eukaryota</taxon>
        <taxon>Sar</taxon>
        <taxon>Stramenopiles</taxon>
        <taxon>Oomycota</taxon>
        <taxon>Saprolegniomycetes</taxon>
        <taxon>Saprolegniales</taxon>
        <taxon>Verrucalvaceae</taxon>
        <taxon>Aphanomyces</taxon>
    </lineage>
</organism>
<dbReference type="Proteomes" id="UP000481153">
    <property type="component" value="Unassembled WGS sequence"/>
</dbReference>
<dbReference type="Gene3D" id="3.30.530.20">
    <property type="match status" value="1"/>
</dbReference>
<reference evidence="1 2" key="1">
    <citation type="submission" date="2019-07" db="EMBL/GenBank/DDBJ databases">
        <title>Genomics analysis of Aphanomyces spp. identifies a new class of oomycete effector associated with host adaptation.</title>
        <authorList>
            <person name="Gaulin E."/>
        </authorList>
    </citation>
    <scope>NUCLEOTIDE SEQUENCE [LARGE SCALE GENOMIC DNA]</scope>
    <source>
        <strain evidence="1 2">ATCC 201684</strain>
    </source>
</reference>
<comment type="caution">
    <text evidence="1">The sequence shown here is derived from an EMBL/GenBank/DDBJ whole genome shotgun (WGS) entry which is preliminary data.</text>
</comment>
<keyword evidence="2" id="KW-1185">Reference proteome</keyword>
<protein>
    <recommendedName>
        <fullName evidence="3">START domain-containing protein</fullName>
    </recommendedName>
</protein>
<evidence type="ECO:0000313" key="1">
    <source>
        <dbReference type="EMBL" id="KAF0724749.1"/>
    </source>
</evidence>
<evidence type="ECO:0008006" key="3">
    <source>
        <dbReference type="Google" id="ProtNLM"/>
    </source>
</evidence>
<dbReference type="InterPro" id="IPR023393">
    <property type="entry name" value="START-like_dom_sf"/>
</dbReference>
<gene>
    <name evidence="1" type="ORF">Ae201684_016623</name>
</gene>
<accession>A0A6G0WBU4</accession>
<proteinExistence type="predicted"/>
<dbReference type="EMBL" id="VJMJ01000264">
    <property type="protein sequence ID" value="KAF0724749.1"/>
    <property type="molecule type" value="Genomic_DNA"/>
</dbReference>
<sequence length="89" mass="10266">MLSRPSQSSGIAAHKLLQSWLHLETDVPGQLEVTHHYQMDFRGQLPHWALRAAMKVRLKNIRDVDRYLCEKRLSNTSFLPTTELIPTAN</sequence>
<name>A0A6G0WBU4_9STRA</name>
<evidence type="ECO:0000313" key="2">
    <source>
        <dbReference type="Proteomes" id="UP000481153"/>
    </source>
</evidence>